<dbReference type="EMBL" id="GAIX01001631">
    <property type="protein sequence ID" value="JAA90929.1"/>
    <property type="molecule type" value="Transcribed_RNA"/>
</dbReference>
<proteinExistence type="predicted"/>
<organism evidence="2">
    <name type="scientific">Pararge aegeria</name>
    <name type="common">speckled wood butterfly</name>
    <dbReference type="NCBI Taxonomy" id="116150"/>
    <lineage>
        <taxon>Eukaryota</taxon>
        <taxon>Metazoa</taxon>
        <taxon>Ecdysozoa</taxon>
        <taxon>Arthropoda</taxon>
        <taxon>Hexapoda</taxon>
        <taxon>Insecta</taxon>
        <taxon>Pterygota</taxon>
        <taxon>Neoptera</taxon>
        <taxon>Endopterygota</taxon>
        <taxon>Lepidoptera</taxon>
        <taxon>Glossata</taxon>
        <taxon>Ditrysia</taxon>
        <taxon>Papilionoidea</taxon>
        <taxon>Nymphalidae</taxon>
        <taxon>Satyrinae</taxon>
        <taxon>Satyrini</taxon>
        <taxon>Parargina</taxon>
        <taxon>Pararge</taxon>
    </lineage>
</organism>
<evidence type="ECO:0000313" key="2">
    <source>
        <dbReference type="EMBL" id="JAA90929.1"/>
    </source>
</evidence>
<feature type="compositionally biased region" description="Low complexity" evidence="1">
    <location>
        <begin position="85"/>
        <end position="96"/>
    </location>
</feature>
<sequence length="96" mass="10365">MLTALNVDKHSGQSSTSPSSSSAIYCTAGLACACSVPILTGRSPWSNTECASLRPTKGLSRSNRRKDQRPKNPPPQPQPPRRIPSRSTITTQYTSH</sequence>
<feature type="compositionally biased region" description="Pro residues" evidence="1">
    <location>
        <begin position="71"/>
        <end position="82"/>
    </location>
</feature>
<feature type="region of interest" description="Disordered" evidence="1">
    <location>
        <begin position="40"/>
        <end position="96"/>
    </location>
</feature>
<evidence type="ECO:0000256" key="1">
    <source>
        <dbReference type="SAM" id="MobiDB-lite"/>
    </source>
</evidence>
<dbReference type="AlphaFoldDB" id="S4PJ36"/>
<feature type="region of interest" description="Disordered" evidence="1">
    <location>
        <begin position="1"/>
        <end position="22"/>
    </location>
</feature>
<accession>S4PJ36</accession>
<reference evidence="2" key="1">
    <citation type="journal article" date="2013" name="BMC Genomics">
        <title>Unscrambling butterfly oogenesis.</title>
        <authorList>
            <person name="Carter J.M."/>
            <person name="Baker S.C."/>
            <person name="Pink R."/>
            <person name="Carter D.R."/>
            <person name="Collins A."/>
            <person name="Tomlin J."/>
            <person name="Gibbs M."/>
            <person name="Breuker C.J."/>
        </authorList>
    </citation>
    <scope>NUCLEOTIDE SEQUENCE</scope>
    <source>
        <tissue evidence="2">Ovary</tissue>
    </source>
</reference>
<reference evidence="2" key="2">
    <citation type="submission" date="2013-05" db="EMBL/GenBank/DDBJ databases">
        <authorList>
            <person name="Carter J.-M."/>
            <person name="Baker S.C."/>
            <person name="Pink R."/>
            <person name="Carter D.R.F."/>
            <person name="Collins A."/>
            <person name="Tomlin J."/>
            <person name="Gibbs M."/>
            <person name="Breuker C.J."/>
        </authorList>
    </citation>
    <scope>NUCLEOTIDE SEQUENCE</scope>
    <source>
        <tissue evidence="2">Ovary</tissue>
    </source>
</reference>
<name>S4PJ36_9NEOP</name>
<protein>
    <submittedName>
        <fullName evidence="2">Uncharacterized protein</fullName>
    </submittedName>
</protein>
<feature type="compositionally biased region" description="Low complexity" evidence="1">
    <location>
        <begin position="12"/>
        <end position="22"/>
    </location>
</feature>